<dbReference type="HOGENOM" id="CLU_079860_3_1_7"/>
<dbReference type="InterPro" id="IPR047137">
    <property type="entry name" value="ORF3"/>
</dbReference>
<dbReference type="InterPro" id="IPR023393">
    <property type="entry name" value="START-like_dom_sf"/>
</dbReference>
<proteinExistence type="inferred from homology"/>
<evidence type="ECO:0000313" key="4">
    <source>
        <dbReference type="Proteomes" id="UP000001935"/>
    </source>
</evidence>
<name>Q2IPJ9_ANADE</name>
<dbReference type="Proteomes" id="UP000001935">
    <property type="component" value="Chromosome"/>
</dbReference>
<evidence type="ECO:0000259" key="2">
    <source>
        <dbReference type="Pfam" id="PF03364"/>
    </source>
</evidence>
<feature type="domain" description="Coenzyme Q-binding protein COQ10 START" evidence="2">
    <location>
        <begin position="21"/>
        <end position="141"/>
    </location>
</feature>
<accession>Q2IPJ9</accession>
<dbReference type="PANTHER" id="PTHR33824">
    <property type="entry name" value="POLYKETIDE CYCLASE/DEHYDRASE AND LIPID TRANSPORT SUPERFAMILY PROTEIN"/>
    <property type="match status" value="1"/>
</dbReference>
<dbReference type="EMBL" id="CP000251">
    <property type="protein sequence ID" value="ABC80732.1"/>
    <property type="molecule type" value="Genomic_DNA"/>
</dbReference>
<dbReference type="Gene3D" id="3.30.530.20">
    <property type="match status" value="1"/>
</dbReference>
<dbReference type="AlphaFoldDB" id="Q2IPJ9"/>
<dbReference type="Pfam" id="PF03364">
    <property type="entry name" value="Polyketide_cyc"/>
    <property type="match status" value="1"/>
</dbReference>
<gene>
    <name evidence="3" type="ordered locus">Adeh_0957</name>
</gene>
<protein>
    <submittedName>
        <fullName evidence="3">Cyclase/dehydrase</fullName>
    </submittedName>
</protein>
<sequence>MPKLRGDEEDDMARVEKSIEIDRPVRTVYDQWTQFEEFPRFMEGVEAVHQLDERTLHWVAKIAGKREEWEAEIVQQMPDQQIAWRHTRGAVNRGVVTFTPIDDGRCRVTLALEYDPQGFVEKAGDVLGVVSRRVEGDLERFKRYIEERGVESGGWRGEIRPGEPHHDPLR</sequence>
<dbReference type="eggNOG" id="COG5637">
    <property type="taxonomic scope" value="Bacteria"/>
</dbReference>
<dbReference type="SUPFAM" id="SSF55961">
    <property type="entry name" value="Bet v1-like"/>
    <property type="match status" value="1"/>
</dbReference>
<dbReference type="STRING" id="290397.Adeh_0957"/>
<organism evidence="3 4">
    <name type="scientific">Anaeromyxobacter dehalogenans (strain 2CP-C)</name>
    <dbReference type="NCBI Taxonomy" id="290397"/>
    <lineage>
        <taxon>Bacteria</taxon>
        <taxon>Pseudomonadati</taxon>
        <taxon>Myxococcota</taxon>
        <taxon>Myxococcia</taxon>
        <taxon>Myxococcales</taxon>
        <taxon>Cystobacterineae</taxon>
        <taxon>Anaeromyxobacteraceae</taxon>
        <taxon>Anaeromyxobacter</taxon>
    </lineage>
</organism>
<dbReference type="PANTHER" id="PTHR33824:SF7">
    <property type="entry name" value="POLYKETIDE CYCLASE_DEHYDRASE AND LIPID TRANSPORT SUPERFAMILY PROTEIN"/>
    <property type="match status" value="1"/>
</dbReference>
<dbReference type="CDD" id="cd07817">
    <property type="entry name" value="SRPBCC_8"/>
    <property type="match status" value="1"/>
</dbReference>
<reference evidence="3" key="1">
    <citation type="submission" date="2006-01" db="EMBL/GenBank/DDBJ databases">
        <title>Complete sequence of Anaeromyxobacter dehalogenans 2CP-C.</title>
        <authorList>
            <consortium name="US DOE Joint Genome Institute"/>
            <person name="Copeland A."/>
            <person name="Lucas S."/>
            <person name="Lapidus A."/>
            <person name="Barry K."/>
            <person name="Detter J.C."/>
            <person name="Glavina T."/>
            <person name="Hammon N."/>
            <person name="Israni S."/>
            <person name="Pitluck S."/>
            <person name="Brettin T."/>
            <person name="Bruce D."/>
            <person name="Han C."/>
            <person name="Tapia R."/>
            <person name="Gilna P."/>
            <person name="Kiss H."/>
            <person name="Schmutz J."/>
            <person name="Larimer F."/>
            <person name="Land M."/>
            <person name="Kyrpides N."/>
            <person name="Anderson I."/>
            <person name="Sanford R.A."/>
            <person name="Ritalahti K.M."/>
            <person name="Thomas H.S."/>
            <person name="Kirby J.R."/>
            <person name="Zhulin I.B."/>
            <person name="Loeffler F.E."/>
            <person name="Richardson P."/>
        </authorList>
    </citation>
    <scope>NUCLEOTIDE SEQUENCE</scope>
    <source>
        <strain evidence="3">2CP-C</strain>
    </source>
</reference>
<evidence type="ECO:0000313" key="3">
    <source>
        <dbReference type="EMBL" id="ABC80732.1"/>
    </source>
</evidence>
<evidence type="ECO:0000256" key="1">
    <source>
        <dbReference type="ARBA" id="ARBA00008918"/>
    </source>
</evidence>
<dbReference type="KEGG" id="ade:Adeh_0957"/>
<comment type="similarity">
    <text evidence="1">Belongs to the ribosome association toxin RatA family.</text>
</comment>
<dbReference type="InterPro" id="IPR005031">
    <property type="entry name" value="COQ10_START"/>
</dbReference>